<dbReference type="PROSITE" id="PS00368">
    <property type="entry name" value="RIBORED_SMALL"/>
    <property type="match status" value="1"/>
</dbReference>
<dbReference type="PANTHER" id="PTHR23409:SF18">
    <property type="entry name" value="RIBONUCLEOSIDE-DIPHOSPHATE REDUCTASE SUBUNIT M2"/>
    <property type="match status" value="1"/>
</dbReference>
<evidence type="ECO:0000256" key="5">
    <source>
        <dbReference type="ARBA" id="ARBA00023004"/>
    </source>
</evidence>
<gene>
    <name evidence="9" type="ORF">GCM10025863_02020</name>
</gene>
<dbReference type="InterPro" id="IPR033909">
    <property type="entry name" value="RNR_small"/>
</dbReference>
<dbReference type="PIRSF" id="PIRSF000355">
    <property type="entry name" value="NrdB"/>
    <property type="match status" value="1"/>
</dbReference>
<reference evidence="10" key="1">
    <citation type="journal article" date="2019" name="Int. J. Syst. Evol. Microbiol.">
        <title>The Global Catalogue of Microorganisms (GCM) 10K type strain sequencing project: providing services to taxonomists for standard genome sequencing and annotation.</title>
        <authorList>
            <consortium name="The Broad Institute Genomics Platform"/>
            <consortium name="The Broad Institute Genome Sequencing Center for Infectious Disease"/>
            <person name="Wu L."/>
            <person name="Ma J."/>
        </authorList>
    </citation>
    <scope>NUCLEOTIDE SEQUENCE [LARGE SCALE GENOMIC DNA]</scope>
    <source>
        <strain evidence="10">NBRC 106310</strain>
    </source>
</reference>
<dbReference type="NCBIfam" id="NF007182">
    <property type="entry name" value="PRK09614.1-1"/>
    <property type="match status" value="1"/>
</dbReference>
<keyword evidence="3 8" id="KW-0479">Metal-binding</keyword>
<dbReference type="InterPro" id="IPR026494">
    <property type="entry name" value="RNR_NrdF-like"/>
</dbReference>
<keyword evidence="6 8" id="KW-0215">Deoxyribonucleotide synthesis</keyword>
<evidence type="ECO:0000313" key="9">
    <source>
        <dbReference type="EMBL" id="BDZ37588.1"/>
    </source>
</evidence>
<comment type="subunit">
    <text evidence="2">Tetramer of two alpha and two beta subunits.</text>
</comment>
<dbReference type="EMBL" id="AP027728">
    <property type="protein sequence ID" value="BDZ37588.1"/>
    <property type="molecule type" value="Genomic_DNA"/>
</dbReference>
<dbReference type="SUPFAM" id="SSF47240">
    <property type="entry name" value="Ferritin-like"/>
    <property type="match status" value="1"/>
</dbReference>
<name>A0ABM8FPH7_9MICO</name>
<evidence type="ECO:0000256" key="1">
    <source>
        <dbReference type="ARBA" id="ARBA00009303"/>
    </source>
</evidence>
<sequence length="326" mass="37300">MTPSPKLQLVSHVDAINWNRIEDDKDLEVWNRLTGNFWLPEKVPLSNDVQSWNTLTEQEQLLTMRVFTGLTLLDTIQGTVGAVSLIPDAVTPHEEAVYTNIAFMESVHAKSYSSIFSTLASTKEIDEAFRWSTENQNLQKKAQIILDYYRGDDPLKRKVASTLLESFLFYSGFYLPMYFSAHAKLTNTADLIRLIIRDEAVHGYYIGYKYQRGLETETPERREELKDYTFSLLYELYDNEVQYTQDLYDSVGLTEDVKKFLHYNANKALMNLGYEAMFPSTVTNVNPAILSALSPNADENHDFFSGSGSSYVIGKAEATEDDDWDF</sequence>
<dbReference type="NCBIfam" id="NF007183">
    <property type="entry name" value="PRK09614.1-2"/>
    <property type="match status" value="1"/>
</dbReference>
<dbReference type="Gene3D" id="1.10.620.20">
    <property type="entry name" value="Ribonucleotide Reductase, subunit A"/>
    <property type="match status" value="1"/>
</dbReference>
<proteinExistence type="inferred from homology"/>
<keyword evidence="10" id="KW-1185">Reference proteome</keyword>
<keyword evidence="5 8" id="KW-0408">Iron</keyword>
<protein>
    <recommendedName>
        <fullName evidence="8">Ribonucleoside-diphosphate reductase subunit beta</fullName>
        <ecNumber evidence="8">1.17.4.1</ecNumber>
    </recommendedName>
</protein>
<evidence type="ECO:0000256" key="3">
    <source>
        <dbReference type="ARBA" id="ARBA00022723"/>
    </source>
</evidence>
<evidence type="ECO:0000313" key="10">
    <source>
        <dbReference type="Proteomes" id="UP001321543"/>
    </source>
</evidence>
<dbReference type="InterPro" id="IPR030475">
    <property type="entry name" value="RNR_small_AS"/>
</dbReference>
<dbReference type="RefSeq" id="WP_286301404.1">
    <property type="nucleotide sequence ID" value="NZ_AP027728.1"/>
</dbReference>
<dbReference type="InterPro" id="IPR000358">
    <property type="entry name" value="RNR_small_fam"/>
</dbReference>
<dbReference type="PANTHER" id="PTHR23409">
    <property type="entry name" value="RIBONUCLEOSIDE-DIPHOSPHATE REDUCTASE SMALL CHAIN"/>
    <property type="match status" value="1"/>
</dbReference>
<dbReference type="CDD" id="cd01049">
    <property type="entry name" value="RNRR2"/>
    <property type="match status" value="1"/>
</dbReference>
<evidence type="ECO:0000256" key="7">
    <source>
        <dbReference type="ARBA" id="ARBA00047754"/>
    </source>
</evidence>
<dbReference type="Proteomes" id="UP001321543">
    <property type="component" value="Chromosome"/>
</dbReference>
<dbReference type="EC" id="1.17.4.1" evidence="8"/>
<dbReference type="Pfam" id="PF00268">
    <property type="entry name" value="Ribonuc_red_sm"/>
    <property type="match status" value="1"/>
</dbReference>
<comment type="cofactor">
    <cofactor evidence="8">
        <name>Fe cation</name>
        <dbReference type="ChEBI" id="CHEBI:24875"/>
    </cofactor>
    <text evidence="8">Binds 2 iron ions per subunit.</text>
</comment>
<dbReference type="NCBIfam" id="TIGR04171">
    <property type="entry name" value="RNR_1b_NrdF"/>
    <property type="match status" value="1"/>
</dbReference>
<evidence type="ECO:0000256" key="2">
    <source>
        <dbReference type="ARBA" id="ARBA00011209"/>
    </source>
</evidence>
<evidence type="ECO:0000256" key="6">
    <source>
        <dbReference type="ARBA" id="ARBA00023116"/>
    </source>
</evidence>
<dbReference type="InterPro" id="IPR009078">
    <property type="entry name" value="Ferritin-like_SF"/>
</dbReference>
<comment type="catalytic activity">
    <reaction evidence="7 8">
        <text>a 2'-deoxyribonucleoside 5'-diphosphate + [thioredoxin]-disulfide + H2O = a ribonucleoside 5'-diphosphate + [thioredoxin]-dithiol</text>
        <dbReference type="Rhea" id="RHEA:23252"/>
        <dbReference type="Rhea" id="RHEA-COMP:10698"/>
        <dbReference type="Rhea" id="RHEA-COMP:10700"/>
        <dbReference type="ChEBI" id="CHEBI:15377"/>
        <dbReference type="ChEBI" id="CHEBI:29950"/>
        <dbReference type="ChEBI" id="CHEBI:50058"/>
        <dbReference type="ChEBI" id="CHEBI:57930"/>
        <dbReference type="ChEBI" id="CHEBI:73316"/>
        <dbReference type="EC" id="1.17.4.1"/>
    </reaction>
</comment>
<comment type="similarity">
    <text evidence="1 8">Belongs to the ribonucleoside diphosphate reductase small chain family.</text>
</comment>
<keyword evidence="4 8" id="KW-0560">Oxidoreductase</keyword>
<accession>A0ABM8FPH7</accession>
<organism evidence="9 10">
    <name type="scientific">Microbacterium suwonense</name>
    <dbReference type="NCBI Taxonomy" id="683047"/>
    <lineage>
        <taxon>Bacteria</taxon>
        <taxon>Bacillati</taxon>
        <taxon>Actinomycetota</taxon>
        <taxon>Actinomycetes</taxon>
        <taxon>Micrococcales</taxon>
        <taxon>Microbacteriaceae</taxon>
        <taxon>Microbacterium</taxon>
    </lineage>
</organism>
<evidence type="ECO:0000256" key="4">
    <source>
        <dbReference type="ARBA" id="ARBA00023002"/>
    </source>
</evidence>
<comment type="function">
    <text evidence="8">Provides the precursors necessary for DNA synthesis. Catalyzes the biosynthesis of deoxyribonucleotides from the corresponding ribonucleotides.</text>
</comment>
<evidence type="ECO:0000256" key="8">
    <source>
        <dbReference type="PIRNR" id="PIRNR000355"/>
    </source>
</evidence>
<dbReference type="InterPro" id="IPR012348">
    <property type="entry name" value="RNR-like"/>
</dbReference>
<dbReference type="NCBIfam" id="NF010572">
    <property type="entry name" value="PRK13965.1"/>
    <property type="match status" value="1"/>
</dbReference>